<dbReference type="EMBL" id="JASSZA010000010">
    <property type="protein sequence ID" value="KAK2100329.1"/>
    <property type="molecule type" value="Genomic_DNA"/>
</dbReference>
<dbReference type="SMART" id="SM00096">
    <property type="entry name" value="UTG"/>
    <property type="match status" value="1"/>
</dbReference>
<evidence type="ECO:0000256" key="8">
    <source>
        <dbReference type="SAM" id="MobiDB-lite"/>
    </source>
</evidence>
<dbReference type="PANTHER" id="PTHR10136:SF6">
    <property type="entry name" value="UTEROGLOBIN"/>
    <property type="match status" value="1"/>
</dbReference>
<proteinExistence type="inferred from homology"/>
<dbReference type="CDD" id="cd00633">
    <property type="entry name" value="Secretoglobin"/>
    <property type="match status" value="1"/>
</dbReference>
<evidence type="ECO:0000256" key="3">
    <source>
        <dbReference type="ARBA" id="ARBA00020696"/>
    </source>
</evidence>
<dbReference type="InterPro" id="IPR043215">
    <property type="entry name" value="Secretoglobin_1C-like"/>
</dbReference>
<dbReference type="Proteomes" id="UP001266305">
    <property type="component" value="Unassembled WGS sequence"/>
</dbReference>
<gene>
    <name evidence="9" type="ORF">P7K49_021677</name>
</gene>
<dbReference type="PANTHER" id="PTHR10136">
    <property type="entry name" value="SECRETOGLOBIN FAMILY 1 MEMBER"/>
    <property type="match status" value="1"/>
</dbReference>
<keyword evidence="4" id="KW-0964">Secreted</keyword>
<keyword evidence="5" id="KW-0593">Phospholipase A2 inhibitor</keyword>
<organism evidence="9 10">
    <name type="scientific">Saguinus oedipus</name>
    <name type="common">Cotton-top tamarin</name>
    <name type="synonym">Oedipomidas oedipus</name>
    <dbReference type="NCBI Taxonomy" id="9490"/>
    <lineage>
        <taxon>Eukaryota</taxon>
        <taxon>Metazoa</taxon>
        <taxon>Chordata</taxon>
        <taxon>Craniata</taxon>
        <taxon>Vertebrata</taxon>
        <taxon>Euteleostomi</taxon>
        <taxon>Mammalia</taxon>
        <taxon>Eutheria</taxon>
        <taxon>Euarchontoglires</taxon>
        <taxon>Primates</taxon>
        <taxon>Haplorrhini</taxon>
        <taxon>Platyrrhini</taxon>
        <taxon>Cebidae</taxon>
        <taxon>Callitrichinae</taxon>
        <taxon>Saguinus</taxon>
    </lineage>
</organism>
<dbReference type="InterPro" id="IPR035960">
    <property type="entry name" value="Secretoglobin_sf"/>
</dbReference>
<comment type="subcellular location">
    <subcellularLocation>
        <location evidence="1">Secreted</location>
    </subcellularLocation>
</comment>
<name>A0ABQ9UU51_SAGOE</name>
<dbReference type="PRINTS" id="PR00486">
    <property type="entry name" value="UTEROGLOBIN"/>
</dbReference>
<evidence type="ECO:0000313" key="9">
    <source>
        <dbReference type="EMBL" id="KAK2100329.1"/>
    </source>
</evidence>
<keyword evidence="10" id="KW-1185">Reference proteome</keyword>
<dbReference type="Pfam" id="PF01099">
    <property type="entry name" value="Uteroglobin"/>
    <property type="match status" value="1"/>
</dbReference>
<evidence type="ECO:0000256" key="4">
    <source>
        <dbReference type="ARBA" id="ARBA00022525"/>
    </source>
</evidence>
<feature type="compositionally biased region" description="Basic and acidic residues" evidence="8">
    <location>
        <begin position="15"/>
        <end position="27"/>
    </location>
</feature>
<evidence type="ECO:0000313" key="10">
    <source>
        <dbReference type="Proteomes" id="UP001266305"/>
    </source>
</evidence>
<sequence>MLAAEVAGRGAVGTHDPERNLTQDKVSHSGHRGIFQKEIFPLGNCQPRVENTVSCSPQRKKSKEDWAIHKKLAVTQKVFTQRQIGSHLEHQQSLQSASAEICPSFLEVIETLFMGTPSNYEAATEPFSPDQDMSEAGAQLKMVVDTLSQKARDSIMKLLVTSTLHVPLF</sequence>
<evidence type="ECO:0000256" key="6">
    <source>
        <dbReference type="ARBA" id="ARBA00023157"/>
    </source>
</evidence>
<evidence type="ECO:0000256" key="2">
    <source>
        <dbReference type="ARBA" id="ARBA00008650"/>
    </source>
</evidence>
<dbReference type="InterPro" id="IPR000329">
    <property type="entry name" value="Uteroglobin"/>
</dbReference>
<reference evidence="9 10" key="1">
    <citation type="submission" date="2023-05" db="EMBL/GenBank/DDBJ databases">
        <title>B98-5 Cell Line De Novo Hybrid Assembly: An Optical Mapping Approach.</title>
        <authorList>
            <person name="Kananen K."/>
            <person name="Auerbach J.A."/>
            <person name="Kautto E."/>
            <person name="Blachly J.S."/>
        </authorList>
    </citation>
    <scope>NUCLEOTIDE SEQUENCE [LARGE SCALE GENOMIC DNA]</scope>
    <source>
        <strain evidence="9">B95-8</strain>
        <tissue evidence="9">Cell line</tissue>
    </source>
</reference>
<accession>A0ABQ9UU51</accession>
<evidence type="ECO:0000256" key="1">
    <source>
        <dbReference type="ARBA" id="ARBA00004613"/>
    </source>
</evidence>
<dbReference type="PROSITE" id="PS51311">
    <property type="entry name" value="SCGB"/>
    <property type="match status" value="1"/>
</dbReference>
<protein>
    <recommendedName>
        <fullName evidence="3">Uteroglobin</fullName>
    </recommendedName>
    <alternativeName>
        <fullName evidence="7">Secretoglobin family 1A member 1</fullName>
    </alternativeName>
</protein>
<feature type="region of interest" description="Disordered" evidence="8">
    <location>
        <begin position="1"/>
        <end position="29"/>
    </location>
</feature>
<dbReference type="InterPro" id="IPR016126">
    <property type="entry name" value="Secretoglobin"/>
</dbReference>
<evidence type="ECO:0000256" key="7">
    <source>
        <dbReference type="ARBA" id="ARBA00031712"/>
    </source>
</evidence>
<comment type="caution">
    <text evidence="9">The sequence shown here is derived from an EMBL/GenBank/DDBJ whole genome shotgun (WGS) entry which is preliminary data.</text>
</comment>
<dbReference type="SUPFAM" id="SSF48201">
    <property type="entry name" value="Uteroglobin-like"/>
    <property type="match status" value="1"/>
</dbReference>
<evidence type="ECO:0000256" key="5">
    <source>
        <dbReference type="ARBA" id="ARBA00023005"/>
    </source>
</evidence>
<dbReference type="Gene3D" id="1.10.210.10">
    <property type="entry name" value="Secretoglobin"/>
    <property type="match status" value="1"/>
</dbReference>
<keyword evidence="6" id="KW-1015">Disulfide bond</keyword>
<comment type="similarity">
    <text evidence="2">Belongs to the secretoglobin family.</text>
</comment>